<proteinExistence type="predicted"/>
<evidence type="ECO:0000259" key="2">
    <source>
        <dbReference type="Pfam" id="PF01370"/>
    </source>
</evidence>
<dbReference type="InterPro" id="IPR001509">
    <property type="entry name" value="Epimerase_deHydtase"/>
</dbReference>
<dbReference type="InterPro" id="IPR036291">
    <property type="entry name" value="NAD(P)-bd_dom_sf"/>
</dbReference>
<dbReference type="Gene3D" id="3.40.50.720">
    <property type="entry name" value="NAD(P)-binding Rossmann-like Domain"/>
    <property type="match status" value="1"/>
</dbReference>
<protein>
    <submittedName>
        <fullName evidence="3">NAD-dependent epimerase/dehydratase</fullName>
    </submittedName>
</protein>
<reference evidence="3" key="1">
    <citation type="submission" date="2020-02" db="EMBL/GenBank/DDBJ databases">
        <authorList>
            <person name="Meier V. D."/>
        </authorList>
    </citation>
    <scope>NUCLEOTIDE SEQUENCE</scope>
    <source>
        <strain evidence="3">AVDCRST_MAG88</strain>
    </source>
</reference>
<dbReference type="Pfam" id="PF01370">
    <property type="entry name" value="Epimerase"/>
    <property type="match status" value="1"/>
</dbReference>
<dbReference type="SUPFAM" id="SSF51735">
    <property type="entry name" value="NAD(P)-binding Rossmann-fold domains"/>
    <property type="match status" value="1"/>
</dbReference>
<name>A0A6J4UUA7_9BACT</name>
<sequence length="404" mass="43214">MAVDGLRLDGRQMTAREGSPPIPAPPARAAQLPGPASTGNATPHNSVARNVGTARTASGERPTAAEKYWPESGRKEHLAMATTTNTTAGDELHVIFGTGPLGLATARVLVARGKRVRMVNRSGRAPDGQAVPARVEIRRGDATDPASTREVCTGATAVYQCAQPAYTEWVEKFPPLQAGVLEGAAAVGAKLIVAENLYMYGPHDGPLTEELPYAARTRKGETRARMAEAVSEAHRGGKVRTTAGRGADFFGPGVLDSVLGERVFPPLLAGKRASAIGNIDLPHTYTFIEDFGRALATLGEREEALGQAWHVPNAETRTTRQLVTLAFEQAGLKPKVSGMGGLMMRLGGLVIPEARETVEMMYEFERPFVVDHGRYARAFGGEATPHPEAIERTLDWYRTHAGGH</sequence>
<feature type="compositionally biased region" description="Polar residues" evidence="1">
    <location>
        <begin position="37"/>
        <end position="56"/>
    </location>
</feature>
<gene>
    <name evidence="3" type="ORF">AVDCRST_MAG88-1284</name>
</gene>
<evidence type="ECO:0000313" key="3">
    <source>
        <dbReference type="EMBL" id="CAA9558255.1"/>
    </source>
</evidence>
<organism evidence="3">
    <name type="scientific">uncultured Thermomicrobiales bacterium</name>
    <dbReference type="NCBI Taxonomy" id="1645740"/>
    <lineage>
        <taxon>Bacteria</taxon>
        <taxon>Pseudomonadati</taxon>
        <taxon>Thermomicrobiota</taxon>
        <taxon>Thermomicrobia</taxon>
        <taxon>Thermomicrobiales</taxon>
        <taxon>environmental samples</taxon>
    </lineage>
</organism>
<accession>A0A6J4UUA7</accession>
<dbReference type="EMBL" id="CADCWM010000432">
    <property type="protein sequence ID" value="CAA9558255.1"/>
    <property type="molecule type" value="Genomic_DNA"/>
</dbReference>
<feature type="compositionally biased region" description="Basic and acidic residues" evidence="1">
    <location>
        <begin position="1"/>
        <end position="10"/>
    </location>
</feature>
<feature type="region of interest" description="Disordered" evidence="1">
    <location>
        <begin position="1"/>
        <end position="65"/>
    </location>
</feature>
<feature type="compositionally biased region" description="Low complexity" evidence="1">
    <location>
        <begin position="27"/>
        <end position="36"/>
    </location>
</feature>
<dbReference type="AlphaFoldDB" id="A0A6J4UUA7"/>
<evidence type="ECO:0000256" key="1">
    <source>
        <dbReference type="SAM" id="MobiDB-lite"/>
    </source>
</evidence>
<feature type="domain" description="NAD-dependent epimerase/dehydratase" evidence="2">
    <location>
        <begin position="97"/>
        <end position="302"/>
    </location>
</feature>